<feature type="transmembrane region" description="Helical" evidence="13">
    <location>
        <begin position="70"/>
        <end position="88"/>
    </location>
</feature>
<dbReference type="InterPro" id="IPR034804">
    <property type="entry name" value="SQR/QFR_C/D"/>
</dbReference>
<reference evidence="14 15" key="1">
    <citation type="submission" date="2020-08" db="EMBL/GenBank/DDBJ databases">
        <title>Genomic Encyclopedia of Type Strains, Phase IV (KMG-IV): sequencing the most valuable type-strain genomes for metagenomic binning, comparative biology and taxonomic classification.</title>
        <authorList>
            <person name="Goeker M."/>
        </authorList>
    </citation>
    <scope>NUCLEOTIDE SEQUENCE [LARGE SCALE GENOMIC DNA]</scope>
    <source>
        <strain evidence="14 15">DSM 101730</strain>
    </source>
</reference>
<evidence type="ECO:0000256" key="3">
    <source>
        <dbReference type="ARBA" id="ARBA00007244"/>
    </source>
</evidence>
<evidence type="ECO:0000313" key="14">
    <source>
        <dbReference type="EMBL" id="MBB5220766.1"/>
    </source>
</evidence>
<dbReference type="Pfam" id="PF01127">
    <property type="entry name" value="Sdh_cyt"/>
    <property type="match status" value="1"/>
</dbReference>
<organism evidence="14 15">
    <name type="scientific">Amaricoccus macauensis</name>
    <dbReference type="NCBI Taxonomy" id="57001"/>
    <lineage>
        <taxon>Bacteria</taxon>
        <taxon>Pseudomonadati</taxon>
        <taxon>Pseudomonadota</taxon>
        <taxon>Alphaproteobacteria</taxon>
        <taxon>Rhodobacterales</taxon>
        <taxon>Paracoccaceae</taxon>
        <taxon>Amaricoccus</taxon>
    </lineage>
</organism>
<evidence type="ECO:0000256" key="9">
    <source>
        <dbReference type="ARBA" id="ARBA00023004"/>
    </source>
</evidence>
<feature type="transmembrane region" description="Helical" evidence="13">
    <location>
        <begin position="30"/>
        <end position="50"/>
    </location>
</feature>
<dbReference type="RefSeq" id="WP_184147109.1">
    <property type="nucleotide sequence ID" value="NZ_JACHFM010000001.1"/>
</dbReference>
<dbReference type="GO" id="GO:0016020">
    <property type="term" value="C:membrane"/>
    <property type="evidence" value="ECO:0007669"/>
    <property type="project" value="UniProtKB-SubCell"/>
</dbReference>
<dbReference type="InterPro" id="IPR014314">
    <property type="entry name" value="Succ_DH_cytb556"/>
</dbReference>
<keyword evidence="5 12" id="KW-0349">Heme</keyword>
<comment type="similarity">
    <text evidence="3">Belongs to the cytochrome b560 family.</text>
</comment>
<evidence type="ECO:0000256" key="8">
    <source>
        <dbReference type="ARBA" id="ARBA00022989"/>
    </source>
</evidence>
<evidence type="ECO:0000256" key="7">
    <source>
        <dbReference type="ARBA" id="ARBA00022723"/>
    </source>
</evidence>
<keyword evidence="7 12" id="KW-0479">Metal-binding</keyword>
<keyword evidence="10 13" id="KW-0472">Membrane</keyword>
<keyword evidence="8 13" id="KW-1133">Transmembrane helix</keyword>
<dbReference type="InterPro" id="IPR018495">
    <property type="entry name" value="Succ_DH_cyt_bsu_CS"/>
</dbReference>
<accession>A0A840SLL7</accession>
<protein>
    <recommendedName>
        <fullName evidence="4">Succinate dehydrogenase cytochrome b556 subunit</fullName>
    </recommendedName>
</protein>
<comment type="subunit">
    <text evidence="11">Part of an enzyme complex containing four subunits: a flavoprotein, an iron-sulfur protein, plus two membrane-anchoring proteins, SdhC and SdhD. The complex can form homotrimers.</text>
</comment>
<name>A0A840SLL7_9RHOB</name>
<dbReference type="GO" id="GO:0046872">
    <property type="term" value="F:metal ion binding"/>
    <property type="evidence" value="ECO:0007669"/>
    <property type="project" value="UniProtKB-KW"/>
</dbReference>
<evidence type="ECO:0000313" key="15">
    <source>
        <dbReference type="Proteomes" id="UP000549457"/>
    </source>
</evidence>
<dbReference type="PROSITE" id="PS01001">
    <property type="entry name" value="SDH_CYT_2"/>
    <property type="match status" value="1"/>
</dbReference>
<dbReference type="Gene3D" id="1.20.1300.10">
    <property type="entry name" value="Fumarate reductase/succinate dehydrogenase, transmembrane subunit"/>
    <property type="match status" value="1"/>
</dbReference>
<feature type="binding site" description="axial binding residue" evidence="12">
    <location>
        <position position="86"/>
    </location>
    <ligand>
        <name>heme</name>
        <dbReference type="ChEBI" id="CHEBI:30413"/>
        <note>ligand shared with second transmembrane subunit</note>
    </ligand>
    <ligandPart>
        <name>Fe</name>
        <dbReference type="ChEBI" id="CHEBI:18248"/>
    </ligandPart>
</feature>
<evidence type="ECO:0000256" key="4">
    <source>
        <dbReference type="ARBA" id="ARBA00020076"/>
    </source>
</evidence>
<comment type="subcellular location">
    <subcellularLocation>
        <location evidence="2">Membrane</location>
        <topology evidence="2">Multi-pass membrane protein</topology>
    </subcellularLocation>
</comment>
<evidence type="ECO:0000256" key="13">
    <source>
        <dbReference type="SAM" id="Phobius"/>
    </source>
</evidence>
<evidence type="ECO:0000256" key="1">
    <source>
        <dbReference type="ARBA" id="ARBA00004050"/>
    </source>
</evidence>
<keyword evidence="6 13" id="KW-0812">Transmembrane</keyword>
<keyword evidence="15" id="KW-1185">Reference proteome</keyword>
<dbReference type="SUPFAM" id="SSF81343">
    <property type="entry name" value="Fumarate reductase respiratory complex transmembrane subunits"/>
    <property type="match status" value="1"/>
</dbReference>
<comment type="function">
    <text evidence="1">Membrane-anchoring subunit of succinate dehydrogenase (SDH).</text>
</comment>
<evidence type="ECO:0000256" key="2">
    <source>
        <dbReference type="ARBA" id="ARBA00004141"/>
    </source>
</evidence>
<dbReference type="GO" id="GO:0006099">
    <property type="term" value="P:tricarboxylic acid cycle"/>
    <property type="evidence" value="ECO:0007669"/>
    <property type="project" value="InterPro"/>
</dbReference>
<proteinExistence type="inferred from homology"/>
<keyword evidence="9 12" id="KW-0408">Iron</keyword>
<feature type="transmembrane region" description="Helical" evidence="13">
    <location>
        <begin position="109"/>
        <end position="131"/>
    </location>
</feature>
<comment type="caution">
    <text evidence="14">The sequence shown here is derived from an EMBL/GenBank/DDBJ whole genome shotgun (WGS) entry which is preliminary data.</text>
</comment>
<dbReference type="PIRSF" id="PIRSF000178">
    <property type="entry name" value="SDH_cyt_b560"/>
    <property type="match status" value="1"/>
</dbReference>
<dbReference type="CDD" id="cd03499">
    <property type="entry name" value="SQR_TypeC_SdhC"/>
    <property type="match status" value="1"/>
</dbReference>
<evidence type="ECO:0000256" key="6">
    <source>
        <dbReference type="ARBA" id="ARBA00022692"/>
    </source>
</evidence>
<dbReference type="NCBIfam" id="TIGR02970">
    <property type="entry name" value="succ_dehyd_cytB"/>
    <property type="match status" value="1"/>
</dbReference>
<comment type="cofactor">
    <cofactor evidence="12">
        <name>heme</name>
        <dbReference type="ChEBI" id="CHEBI:30413"/>
    </cofactor>
    <text evidence="12">The heme is bound between the two transmembrane subunits.</text>
</comment>
<dbReference type="Proteomes" id="UP000549457">
    <property type="component" value="Unassembled WGS sequence"/>
</dbReference>
<evidence type="ECO:0000256" key="12">
    <source>
        <dbReference type="PIRSR" id="PIRSR000178-1"/>
    </source>
</evidence>
<dbReference type="EMBL" id="JACHFM010000001">
    <property type="protein sequence ID" value="MBB5220766.1"/>
    <property type="molecule type" value="Genomic_DNA"/>
</dbReference>
<dbReference type="PANTHER" id="PTHR10978:SF5">
    <property type="entry name" value="SUCCINATE DEHYDROGENASE CYTOCHROME B560 SUBUNIT, MITOCHONDRIAL"/>
    <property type="match status" value="1"/>
</dbReference>
<evidence type="ECO:0000256" key="5">
    <source>
        <dbReference type="ARBA" id="ARBA00022617"/>
    </source>
</evidence>
<dbReference type="PANTHER" id="PTHR10978">
    <property type="entry name" value="SUCCINATE DEHYDROGENASE CYTOCHROME B560 SUBUNIT"/>
    <property type="match status" value="1"/>
</dbReference>
<dbReference type="GO" id="GO:0009055">
    <property type="term" value="F:electron transfer activity"/>
    <property type="evidence" value="ECO:0007669"/>
    <property type="project" value="InterPro"/>
</dbReference>
<sequence>MADVNRGNRPLSPFMIGSVYRPQITSVMSILHRLTGIGIGLTGVLVVWWFLAASTSPYYFDFADGLLTSWIGNLILFLALVSLWYHFFNGIRHLFWDAGKGFELGQVRTTGIATAVAAGVMSIVTITIALWG</sequence>
<dbReference type="InterPro" id="IPR000701">
    <property type="entry name" value="SuccDH_FuR_B_TM-su"/>
</dbReference>
<evidence type="ECO:0000256" key="11">
    <source>
        <dbReference type="ARBA" id="ARBA00025912"/>
    </source>
</evidence>
<gene>
    <name evidence="14" type="ORF">HNP73_000687</name>
</gene>
<evidence type="ECO:0000256" key="10">
    <source>
        <dbReference type="ARBA" id="ARBA00023136"/>
    </source>
</evidence>
<dbReference type="AlphaFoldDB" id="A0A840SLL7"/>